<feature type="compositionally biased region" description="Acidic residues" evidence="1">
    <location>
        <begin position="723"/>
        <end position="734"/>
    </location>
</feature>
<accession>D3B2L1</accession>
<reference evidence="2 3" key="1">
    <citation type="journal article" date="2011" name="Genome Res.">
        <title>Phylogeny-wide analysis of social amoeba genomes highlights ancient origins for complex intercellular communication.</title>
        <authorList>
            <person name="Heidel A.J."/>
            <person name="Lawal H.M."/>
            <person name="Felder M."/>
            <person name="Schilde C."/>
            <person name="Helps N.R."/>
            <person name="Tunggal B."/>
            <person name="Rivero F."/>
            <person name="John U."/>
            <person name="Schleicher M."/>
            <person name="Eichinger L."/>
            <person name="Platzer M."/>
            <person name="Noegel A.A."/>
            <person name="Schaap P."/>
            <person name="Gloeckner G."/>
        </authorList>
    </citation>
    <scope>NUCLEOTIDE SEQUENCE [LARGE SCALE GENOMIC DNA]</scope>
    <source>
        <strain evidence="3">ATCC 26659 / Pp 5 / PN500</strain>
    </source>
</reference>
<dbReference type="EMBL" id="ADBJ01000010">
    <property type="protein sequence ID" value="EFA83559.1"/>
    <property type="molecule type" value="Genomic_DNA"/>
</dbReference>
<dbReference type="SUPFAM" id="SSF48403">
    <property type="entry name" value="Ankyrin repeat"/>
    <property type="match status" value="1"/>
</dbReference>
<dbReference type="InterPro" id="IPR052050">
    <property type="entry name" value="SecEffector_AnkRepeat"/>
</dbReference>
<organism evidence="2 3">
    <name type="scientific">Heterostelium pallidum (strain ATCC 26659 / Pp 5 / PN500)</name>
    <name type="common">Cellular slime mold</name>
    <name type="synonym">Polysphondylium pallidum</name>
    <dbReference type="NCBI Taxonomy" id="670386"/>
    <lineage>
        <taxon>Eukaryota</taxon>
        <taxon>Amoebozoa</taxon>
        <taxon>Evosea</taxon>
        <taxon>Eumycetozoa</taxon>
        <taxon>Dictyostelia</taxon>
        <taxon>Acytosteliales</taxon>
        <taxon>Acytosteliaceae</taxon>
        <taxon>Heterostelium</taxon>
    </lineage>
</organism>
<dbReference type="SMART" id="SM00248">
    <property type="entry name" value="ANK"/>
    <property type="match status" value="5"/>
</dbReference>
<dbReference type="PANTHER" id="PTHR46586:SF3">
    <property type="entry name" value="ANKYRIN REPEAT-CONTAINING PROTEIN"/>
    <property type="match status" value="1"/>
</dbReference>
<dbReference type="PANTHER" id="PTHR46586">
    <property type="entry name" value="ANKYRIN REPEAT-CONTAINING PROTEIN"/>
    <property type="match status" value="1"/>
</dbReference>
<dbReference type="Proteomes" id="UP000001396">
    <property type="component" value="Unassembled WGS sequence"/>
</dbReference>
<feature type="compositionally biased region" description="Low complexity" evidence="1">
    <location>
        <begin position="706"/>
        <end position="722"/>
    </location>
</feature>
<evidence type="ECO:0000313" key="2">
    <source>
        <dbReference type="EMBL" id="EFA83559.1"/>
    </source>
</evidence>
<dbReference type="GeneID" id="31358148"/>
<gene>
    <name evidence="2" type="ORF">PPL_02625</name>
</gene>
<sequence>MNREKRDRNYLFKLILNNLVVRINVFKFIPDIHLHLNYRTFNYEQLCKRSKLLVEYGYLELLEKQHNPFECRMSDITYFLSLSRLAAKKGRIPVIEYLSKMSGSFFYGDEVKYAAYANQWEAVRYLLLNRLDQFTDVRRSLLAKIAQLESGGDVSSDLTMEIADLLLNRSKSLLFSAKELISAINYAIANGNLKLIEMIYKSKQQLLDRPDNNPWKSLDDGNDHINLLDSAIKNGQLAIFNWLLTVRKEQPNLEVSLMVATSNGKFDMVEYILSKYSDTAVSVPKNIIKMAAQYNRLDLIQKYYNNELARNAINNAVEAGNTEVVRYLRVEKKQVASAGSLLVAIKKGHLATVQFLHENHCDVFSKMAMDTAAQYGHLNIVRFLHENRREGCTIKALSLAAGNGEIEVIHYLNKHYRSMKFTESIDKAAGNGWLETVVYLYETRGEKPTSLAMGDAVKNGHYQVVKYLHTIRKEKSYVNQLSWAITENYFNIVKFIVESSPDGDWNHWYKTLVSSATRQSDVDILEYMENECYLKKNMPLPSYVMECDYIVKSVGNVELINYLLGDHTYQQDRIESKALYPEDKEVPDYQGNLFDQTIKYRLLLVMQYMLDTNNNGNGKAVQVTSSTLNCAVEHSTELYEYLRDNYLQDKSIKLTQEVVDSAIKSKNLSLLDYLKETHPHLDYSKQQTTTPKVSVVDQNQNTLTTTTTINNNNNNNNNSNNINEEEIADNWENL</sequence>
<comment type="caution">
    <text evidence="2">The sequence shown here is derived from an EMBL/GenBank/DDBJ whole genome shotgun (WGS) entry which is preliminary data.</text>
</comment>
<name>D3B2L1_HETP5</name>
<feature type="region of interest" description="Disordered" evidence="1">
    <location>
        <begin position="706"/>
        <end position="734"/>
    </location>
</feature>
<dbReference type="STRING" id="670386.D3B2L1"/>
<dbReference type="Pfam" id="PF12796">
    <property type="entry name" value="Ank_2"/>
    <property type="match status" value="1"/>
</dbReference>
<dbReference type="Gene3D" id="1.25.40.20">
    <property type="entry name" value="Ankyrin repeat-containing domain"/>
    <property type="match status" value="2"/>
</dbReference>
<dbReference type="SUPFAM" id="SSF140860">
    <property type="entry name" value="Pseudo ankyrin repeat-like"/>
    <property type="match status" value="1"/>
</dbReference>
<evidence type="ECO:0000256" key="1">
    <source>
        <dbReference type="SAM" id="MobiDB-lite"/>
    </source>
</evidence>
<dbReference type="AlphaFoldDB" id="D3B2L1"/>
<evidence type="ECO:0008006" key="4">
    <source>
        <dbReference type="Google" id="ProtNLM"/>
    </source>
</evidence>
<dbReference type="OMA" id="FKFLHTH"/>
<evidence type="ECO:0000313" key="3">
    <source>
        <dbReference type="Proteomes" id="UP000001396"/>
    </source>
</evidence>
<dbReference type="InterPro" id="IPR002110">
    <property type="entry name" value="Ankyrin_rpt"/>
</dbReference>
<dbReference type="InterPro" id="IPR036770">
    <property type="entry name" value="Ankyrin_rpt-contain_sf"/>
</dbReference>
<keyword evidence="3" id="KW-1185">Reference proteome</keyword>
<dbReference type="RefSeq" id="XP_020435676.1">
    <property type="nucleotide sequence ID" value="XM_020573604.1"/>
</dbReference>
<protein>
    <recommendedName>
        <fullName evidence="4">Ankyrin repeat-containing protein</fullName>
    </recommendedName>
</protein>
<dbReference type="InParanoid" id="D3B2L1"/>
<proteinExistence type="predicted"/>